<proteinExistence type="predicted"/>
<evidence type="ECO:0008006" key="3">
    <source>
        <dbReference type="Google" id="ProtNLM"/>
    </source>
</evidence>
<dbReference type="EMBL" id="BAAAEM010000003">
    <property type="protein sequence ID" value="GAA0481823.1"/>
    <property type="molecule type" value="Genomic_DNA"/>
</dbReference>
<sequence length="223" mass="24893">MSDAFLHLDPLRRLVLAYAKRPHHSLYALVFALDSRFASVIQSTSETLIGQMRLTWWRDILTKAAKERPAGEPLVALISEAEQQGADLLSLMALLEGWELVLDDFPWDDQQFDLYAERRGEGAFGFPLGGTNNLTDDQKIGAQGWALWDFARHCSDAGMRQVAFDKCKERFESVPSLRFDSSGRPLSIFCKLAKSDAKKGSLTADLYRPGVASKIIWHGVSGC</sequence>
<organism evidence="1 2">
    <name type="scientific">Parasphingorhabdus litoris</name>
    <dbReference type="NCBI Taxonomy" id="394733"/>
    <lineage>
        <taxon>Bacteria</taxon>
        <taxon>Pseudomonadati</taxon>
        <taxon>Pseudomonadota</taxon>
        <taxon>Alphaproteobacteria</taxon>
        <taxon>Sphingomonadales</taxon>
        <taxon>Sphingomonadaceae</taxon>
        <taxon>Parasphingorhabdus</taxon>
    </lineage>
</organism>
<dbReference type="Proteomes" id="UP001500713">
    <property type="component" value="Unassembled WGS sequence"/>
</dbReference>
<reference evidence="1 2" key="1">
    <citation type="journal article" date="2019" name="Int. J. Syst. Evol. Microbiol.">
        <title>The Global Catalogue of Microorganisms (GCM) 10K type strain sequencing project: providing services to taxonomists for standard genome sequencing and annotation.</title>
        <authorList>
            <consortium name="The Broad Institute Genomics Platform"/>
            <consortium name="The Broad Institute Genome Sequencing Center for Infectious Disease"/>
            <person name="Wu L."/>
            <person name="Ma J."/>
        </authorList>
    </citation>
    <scope>NUCLEOTIDE SEQUENCE [LARGE SCALE GENOMIC DNA]</scope>
    <source>
        <strain evidence="1 2">JCM 14162</strain>
    </source>
</reference>
<keyword evidence="2" id="KW-1185">Reference proteome</keyword>
<protein>
    <recommendedName>
        <fullName evidence="3">Phytoene synthase</fullName>
    </recommendedName>
</protein>
<gene>
    <name evidence="1" type="ORF">GCM10009096_25060</name>
</gene>
<evidence type="ECO:0000313" key="1">
    <source>
        <dbReference type="EMBL" id="GAA0481823.1"/>
    </source>
</evidence>
<dbReference type="RefSeq" id="WP_229953452.1">
    <property type="nucleotide sequence ID" value="NZ_BAAAEM010000003.1"/>
</dbReference>
<name>A0ABN1AQI3_9SPHN</name>
<accession>A0ABN1AQI3</accession>
<comment type="caution">
    <text evidence="1">The sequence shown here is derived from an EMBL/GenBank/DDBJ whole genome shotgun (WGS) entry which is preliminary data.</text>
</comment>
<evidence type="ECO:0000313" key="2">
    <source>
        <dbReference type="Proteomes" id="UP001500713"/>
    </source>
</evidence>